<protein>
    <submittedName>
        <fullName evidence="2">Iron hydrogenase</fullName>
    </submittedName>
</protein>
<dbReference type="AlphaFoldDB" id="A0AAW9J6B1"/>
<sequence length="148" mass="16017">VKDAVDYVITFEELLALFSAFDIEVEKCEDTIVDDASIYGRGFGAHGGLTAAIENYIRSQGLEVNFNPVKVSGGIEIKKTMTMAKIGKLQGNFIEGMMCEGGCINGAGALVTPFKSKGIFNKINAQATKKSDIDNDNLDESKNIDLER</sequence>
<dbReference type="Pfam" id="PF02906">
    <property type="entry name" value="Fe_hyd_lg_C"/>
    <property type="match status" value="1"/>
</dbReference>
<accession>A0AAW9J6B1</accession>
<dbReference type="SUPFAM" id="SSF53920">
    <property type="entry name" value="Fe-only hydrogenase"/>
    <property type="match status" value="1"/>
</dbReference>
<proteinExistence type="predicted"/>
<feature type="domain" description="Iron hydrogenase large subunit C-terminal" evidence="1">
    <location>
        <begin position="4"/>
        <end position="107"/>
    </location>
</feature>
<comment type="caution">
    <text evidence="2">The sequence shown here is derived from an EMBL/GenBank/DDBJ whole genome shotgun (WGS) entry which is preliminary data.</text>
</comment>
<name>A0AAW9J6B1_CLOPF</name>
<organism evidence="2 3">
    <name type="scientific">Clostridium perfringens</name>
    <dbReference type="NCBI Taxonomy" id="1502"/>
    <lineage>
        <taxon>Bacteria</taxon>
        <taxon>Bacillati</taxon>
        <taxon>Bacillota</taxon>
        <taxon>Clostridia</taxon>
        <taxon>Eubacteriales</taxon>
        <taxon>Clostridiaceae</taxon>
        <taxon>Clostridium</taxon>
    </lineage>
</organism>
<dbReference type="Proteomes" id="UP001289066">
    <property type="component" value="Unassembled WGS sequence"/>
</dbReference>
<dbReference type="InterPro" id="IPR004108">
    <property type="entry name" value="Fe_hydrogenase_lsu_C"/>
</dbReference>
<gene>
    <name evidence="2" type="ORF">GNF81_16610</name>
</gene>
<feature type="non-terminal residue" evidence="2">
    <location>
        <position position="1"/>
    </location>
</feature>
<reference evidence="2" key="1">
    <citation type="submission" date="2019-11" db="EMBL/GenBank/DDBJ databases">
        <title>Characterization of Clostridium perfringens isolates from swine manure treated agricultural soils.</title>
        <authorList>
            <person name="Wushke S.T."/>
        </authorList>
    </citation>
    <scope>NUCLEOTIDE SEQUENCE</scope>
    <source>
        <strain evidence="2">X15</strain>
    </source>
</reference>
<evidence type="ECO:0000313" key="2">
    <source>
        <dbReference type="EMBL" id="MDZ5034328.1"/>
    </source>
</evidence>
<dbReference type="RefSeq" id="WP_322412811.1">
    <property type="nucleotide sequence ID" value="NZ_WNVG01000436.1"/>
</dbReference>
<evidence type="ECO:0000259" key="1">
    <source>
        <dbReference type="Pfam" id="PF02906"/>
    </source>
</evidence>
<dbReference type="InterPro" id="IPR009016">
    <property type="entry name" value="Fe_hydrogenase"/>
</dbReference>
<dbReference type="Gene3D" id="3.40.950.10">
    <property type="entry name" value="Fe-only Hydrogenase (Larger Subunit), Chain L, domain 3"/>
    <property type="match status" value="1"/>
</dbReference>
<evidence type="ECO:0000313" key="3">
    <source>
        <dbReference type="Proteomes" id="UP001289066"/>
    </source>
</evidence>
<dbReference type="EMBL" id="WNVG01000436">
    <property type="protein sequence ID" value="MDZ5034328.1"/>
    <property type="molecule type" value="Genomic_DNA"/>
</dbReference>